<organism evidence="3">
    <name type="scientific">freshwater metagenome</name>
    <dbReference type="NCBI Taxonomy" id="449393"/>
    <lineage>
        <taxon>unclassified sequences</taxon>
        <taxon>metagenomes</taxon>
        <taxon>ecological metagenomes</taxon>
    </lineage>
</organism>
<dbReference type="InterPro" id="IPR008977">
    <property type="entry name" value="PHM/PNGase_F_dom_sf"/>
</dbReference>
<dbReference type="AlphaFoldDB" id="A0A6J7MZE0"/>
<feature type="domain" description="Peptide-N-glycosidase F N-terminal" evidence="2">
    <location>
        <begin position="46"/>
        <end position="177"/>
    </location>
</feature>
<dbReference type="PANTHER" id="PTHR39319">
    <property type="entry name" value="SI:DKEY-256H2.1"/>
    <property type="match status" value="1"/>
</dbReference>
<evidence type="ECO:0000256" key="1">
    <source>
        <dbReference type="ARBA" id="ARBA00023157"/>
    </source>
</evidence>
<evidence type="ECO:0000259" key="2">
    <source>
        <dbReference type="SMART" id="SM01290"/>
    </source>
</evidence>
<dbReference type="Gene3D" id="2.60.120.230">
    <property type="match status" value="2"/>
</dbReference>
<dbReference type="SUPFAM" id="SSF49742">
    <property type="entry name" value="PHM/PNGase F"/>
    <property type="match status" value="2"/>
</dbReference>
<gene>
    <name evidence="3" type="ORF">UFOPK3957_00741</name>
</gene>
<dbReference type="GO" id="GO:0016715">
    <property type="term" value="F:oxidoreductase activity, acting on paired donors, with incorporation or reduction of molecular oxygen, reduced ascorbate as one donor, and incorporation of one atom of oxygen"/>
    <property type="evidence" value="ECO:0007669"/>
    <property type="project" value="InterPro"/>
</dbReference>
<keyword evidence="1" id="KW-1015">Disulfide bond</keyword>
<reference evidence="3" key="1">
    <citation type="submission" date="2020-05" db="EMBL/GenBank/DDBJ databases">
        <authorList>
            <person name="Chiriac C."/>
            <person name="Salcher M."/>
            <person name="Ghai R."/>
            <person name="Kavagutti S V."/>
        </authorList>
    </citation>
    <scope>NUCLEOTIDE SEQUENCE</scope>
</reference>
<dbReference type="InterPro" id="IPR014784">
    <property type="entry name" value="Cu2_ascorb_mOase-like_C"/>
</dbReference>
<dbReference type="InterPro" id="IPR015196">
    <property type="entry name" value="PngaseF_N"/>
</dbReference>
<proteinExistence type="predicted"/>
<dbReference type="InterPro" id="IPR015197">
    <property type="entry name" value="PngaseF_C"/>
</dbReference>
<sequence>MNSPGEFTPATATQRRWARTLFAFAVMLALVAPAPASAAPVVKGVVVPAFDRTPVYFSSDDNRRDVSTQASFPASGEFARITMHVSLDCPAGGCDPWDRYGTIGVVTGPGTDDAPAAVIELTRFMTPYGVGGRWSLDVTDMRPLLTGDVTLAAHIDTWVGPGSDGGAGWQLSSWFDLAPGRPSRKAIAVIPVWSPREVRYGDPVVPTAVDAPTVTLELPAAKAFSLRTFVTGHGQGNEDDCAEFCPRTHTIRVNGARHDLAGWRNDCATSGVRGQRGNYWYSRAGWCPGSLVKPWDVDVSGDIPGRTARVAYAVTPYVNGCRPGAVPFIPTTCTLGTSAEYDGGNHTPPIYRLSTVLIAFR</sequence>
<dbReference type="Pfam" id="PF09112">
    <property type="entry name" value="N-glycanase_N"/>
    <property type="match status" value="1"/>
</dbReference>
<dbReference type="InterPro" id="IPR053251">
    <property type="entry name" value="N-glycanase"/>
</dbReference>
<name>A0A6J7MZE0_9ZZZZ</name>
<accession>A0A6J7MZE0</accession>
<evidence type="ECO:0000313" key="3">
    <source>
        <dbReference type="EMBL" id="CAB4986137.1"/>
    </source>
</evidence>
<protein>
    <submittedName>
        <fullName evidence="3">Unannotated protein</fullName>
    </submittedName>
</protein>
<dbReference type="EMBL" id="CAFBOM010000106">
    <property type="protein sequence ID" value="CAB4986137.1"/>
    <property type="molecule type" value="Genomic_DNA"/>
</dbReference>
<dbReference type="SMART" id="SM01290">
    <property type="entry name" value="N-glycanase_N"/>
    <property type="match status" value="1"/>
</dbReference>
<dbReference type="PANTHER" id="PTHR39319:SF1">
    <property type="entry name" value="SI:DKEY-256H2.1"/>
    <property type="match status" value="1"/>
</dbReference>
<dbReference type="Pfam" id="PF09113">
    <property type="entry name" value="N-glycanase_C"/>
    <property type="match status" value="1"/>
</dbReference>